<dbReference type="PANTHER" id="PTHR43861">
    <property type="entry name" value="TRANS-ACONITATE 2-METHYLTRANSFERASE-RELATED"/>
    <property type="match status" value="1"/>
</dbReference>
<evidence type="ECO:0000313" key="1">
    <source>
        <dbReference type="EMBL" id="SVB57280.1"/>
    </source>
</evidence>
<dbReference type="CDD" id="cd02440">
    <property type="entry name" value="AdoMet_MTases"/>
    <property type="match status" value="1"/>
</dbReference>
<dbReference type="InterPro" id="IPR029063">
    <property type="entry name" value="SAM-dependent_MTases_sf"/>
</dbReference>
<sequence>MELAGGIVDKTDLKECPICKSGTFIRTHFSNKSKNLSACPTCLAIFQNPRFIESDYGDVNLESNEFLKKKTFYGDWEGGPNPEWIRTFYKNFAVRLKSLCNTQENSKKKALDIGCAVGMLLEIWGNLEFEPYGIETSRFTAEKAKKHGEVFIGELEQYNPPHQFDVITITSVLEHVAFPLQTIKKMIALLKEGGVLGIEIPVNEIKRIRLQNLFIEDINLPEGHIFFFNRLNIQKMLSYLEGVNIYVDYFGIISNKECRHAFVRESVLNKFLIKTVISILDLVPFTEKMLGLEFFARIIIKKPTSSSRQ</sequence>
<accession>A0A382F2S8</accession>
<dbReference type="Gene3D" id="3.40.50.150">
    <property type="entry name" value="Vaccinia Virus protein VP39"/>
    <property type="match status" value="1"/>
</dbReference>
<dbReference type="Pfam" id="PF13489">
    <property type="entry name" value="Methyltransf_23"/>
    <property type="match status" value="1"/>
</dbReference>
<dbReference type="AlphaFoldDB" id="A0A382F2S8"/>
<dbReference type="EMBL" id="UINC01047694">
    <property type="protein sequence ID" value="SVB57280.1"/>
    <property type="molecule type" value="Genomic_DNA"/>
</dbReference>
<dbReference type="SUPFAM" id="SSF53335">
    <property type="entry name" value="S-adenosyl-L-methionine-dependent methyltransferases"/>
    <property type="match status" value="1"/>
</dbReference>
<proteinExistence type="predicted"/>
<reference evidence="1" key="1">
    <citation type="submission" date="2018-05" db="EMBL/GenBank/DDBJ databases">
        <authorList>
            <person name="Lanie J.A."/>
            <person name="Ng W.-L."/>
            <person name="Kazmierczak K.M."/>
            <person name="Andrzejewski T.M."/>
            <person name="Davidsen T.M."/>
            <person name="Wayne K.J."/>
            <person name="Tettelin H."/>
            <person name="Glass J.I."/>
            <person name="Rusch D."/>
            <person name="Podicherti R."/>
            <person name="Tsui H.-C.T."/>
            <person name="Winkler M.E."/>
        </authorList>
    </citation>
    <scope>NUCLEOTIDE SEQUENCE</scope>
</reference>
<gene>
    <name evidence="1" type="ORF">METZ01_LOCUS210134</name>
</gene>
<organism evidence="1">
    <name type="scientific">marine metagenome</name>
    <dbReference type="NCBI Taxonomy" id="408172"/>
    <lineage>
        <taxon>unclassified sequences</taxon>
        <taxon>metagenomes</taxon>
        <taxon>ecological metagenomes</taxon>
    </lineage>
</organism>
<protein>
    <recommendedName>
        <fullName evidence="2">Methyltransferase type 11 domain-containing protein</fullName>
    </recommendedName>
</protein>
<evidence type="ECO:0008006" key="2">
    <source>
        <dbReference type="Google" id="ProtNLM"/>
    </source>
</evidence>
<name>A0A382F2S8_9ZZZZ</name>
<dbReference type="PANTHER" id="PTHR43861:SF6">
    <property type="entry name" value="METHYLTRANSFERASE TYPE 11"/>
    <property type="match status" value="1"/>
</dbReference>